<evidence type="ECO:0000313" key="2">
    <source>
        <dbReference type="Proteomes" id="UP000182237"/>
    </source>
</evidence>
<protein>
    <submittedName>
        <fullName evidence="1">Uncharacterized protein</fullName>
    </submittedName>
</protein>
<organism evidence="1 2">
    <name type="scientific">Corynebacterium timonense</name>
    <dbReference type="NCBI Taxonomy" id="441500"/>
    <lineage>
        <taxon>Bacteria</taxon>
        <taxon>Bacillati</taxon>
        <taxon>Actinomycetota</taxon>
        <taxon>Actinomycetes</taxon>
        <taxon>Mycobacteriales</taxon>
        <taxon>Corynebacteriaceae</taxon>
        <taxon>Corynebacterium</taxon>
    </lineage>
</organism>
<name>A0A1H1R9F8_9CORY</name>
<dbReference type="AlphaFoldDB" id="A0A1H1R9F8"/>
<dbReference type="Proteomes" id="UP000182237">
    <property type="component" value="Chromosome I"/>
</dbReference>
<evidence type="ECO:0000313" key="1">
    <source>
        <dbReference type="EMBL" id="SDS32392.1"/>
    </source>
</evidence>
<keyword evidence="2" id="KW-1185">Reference proteome</keyword>
<reference evidence="1 2" key="1">
    <citation type="submission" date="2016-10" db="EMBL/GenBank/DDBJ databases">
        <authorList>
            <person name="de Groot N.N."/>
        </authorList>
    </citation>
    <scope>NUCLEOTIDE SEQUENCE [LARGE SCALE GENOMIC DNA]</scope>
    <source>
        <strain evidence="1 2">DSM 45434</strain>
    </source>
</reference>
<gene>
    <name evidence="1" type="ORF">SAMN04488539_1447</name>
</gene>
<dbReference type="EMBL" id="LT629765">
    <property type="protein sequence ID" value="SDS32392.1"/>
    <property type="molecule type" value="Genomic_DNA"/>
</dbReference>
<dbReference type="RefSeq" id="WP_019194254.1">
    <property type="nucleotide sequence ID" value="NZ_LT629765.1"/>
</dbReference>
<accession>A0A1H1R9F8</accession>
<dbReference type="eggNOG" id="ENOG5031MQB">
    <property type="taxonomic scope" value="Bacteria"/>
</dbReference>
<sequence length="132" mass="14647">MNTPNEDIQRIADAARNSSEAELTAARVEVGTEALTVAWQFTGEPFLGYATFGLYTDTHTFNAKFDGFERDTMSLALRATGATMCVDFRHEYSETEFRVVIPYVEWDPSDKQAVLELNVNGVTRGTLSGIVL</sequence>
<proteinExistence type="predicted"/>